<dbReference type="InterPro" id="IPR029033">
    <property type="entry name" value="His_PPase_superfam"/>
</dbReference>
<dbReference type="InterPro" id="IPR013078">
    <property type="entry name" value="His_Pase_superF_clade-1"/>
</dbReference>
<dbReference type="Pfam" id="PF00300">
    <property type="entry name" value="His_Phos_1"/>
    <property type="match status" value="1"/>
</dbReference>
<proteinExistence type="predicted"/>
<evidence type="ECO:0000313" key="2">
    <source>
        <dbReference type="EMBL" id="SVC05067.1"/>
    </source>
</evidence>
<protein>
    <submittedName>
        <fullName evidence="2">Uncharacterized protein</fullName>
    </submittedName>
</protein>
<dbReference type="SUPFAM" id="SSF53254">
    <property type="entry name" value="Phosphoglycerate mutase-like"/>
    <property type="match status" value="1"/>
</dbReference>
<dbReference type="EMBL" id="UINC01070710">
    <property type="protein sequence ID" value="SVC05067.1"/>
    <property type="molecule type" value="Genomic_DNA"/>
</dbReference>
<feature type="region of interest" description="Disordered" evidence="1">
    <location>
        <begin position="77"/>
        <end position="97"/>
    </location>
</feature>
<reference evidence="2" key="1">
    <citation type="submission" date="2018-05" db="EMBL/GenBank/DDBJ databases">
        <authorList>
            <person name="Lanie J.A."/>
            <person name="Ng W.-L."/>
            <person name="Kazmierczak K.M."/>
            <person name="Andrzejewski T.M."/>
            <person name="Davidsen T.M."/>
            <person name="Wayne K.J."/>
            <person name="Tettelin H."/>
            <person name="Glass J.I."/>
            <person name="Rusch D."/>
            <person name="Podicherti R."/>
            <person name="Tsui H.-C.T."/>
            <person name="Winkler M.E."/>
        </authorList>
    </citation>
    <scope>NUCLEOTIDE SEQUENCE</scope>
</reference>
<organism evidence="2">
    <name type="scientific">marine metagenome</name>
    <dbReference type="NCBI Taxonomy" id="408172"/>
    <lineage>
        <taxon>unclassified sequences</taxon>
        <taxon>metagenomes</taxon>
        <taxon>ecological metagenomes</taxon>
    </lineage>
</organism>
<dbReference type="Gene3D" id="3.40.50.1240">
    <property type="entry name" value="Phosphoglycerate mutase-like"/>
    <property type="match status" value="1"/>
</dbReference>
<feature type="non-terminal residue" evidence="2">
    <location>
        <position position="97"/>
    </location>
</feature>
<sequence>MGREEVAGWSLAPAFKVYKWISSPLSRATTTAFILSGEKPRTDKRLMEMSWGEWEGRVLDELRQELGDLMAVREAEGLDFKGPDGESPREVQCRVMP</sequence>
<accession>A0A382J0Y7</accession>
<name>A0A382J0Y7_9ZZZZ</name>
<dbReference type="AlphaFoldDB" id="A0A382J0Y7"/>
<evidence type="ECO:0000256" key="1">
    <source>
        <dbReference type="SAM" id="MobiDB-lite"/>
    </source>
</evidence>
<gene>
    <name evidence="2" type="ORF">METZ01_LOCUS257921</name>
</gene>